<accession>A0A9K3HM38</accession>
<dbReference type="EMBL" id="MNCJ02000326">
    <property type="protein sequence ID" value="KAF5780716.1"/>
    <property type="molecule type" value="Genomic_DNA"/>
</dbReference>
<keyword evidence="2" id="KW-1185">Reference proteome</keyword>
<sequence length="53" mass="6138">MGGIKKGGWGETKTPSYVTRLNLTLEINWVRLKRYTVQDFETLMTELVNFCAK</sequence>
<comment type="caution">
    <text evidence="1">The sequence shown here is derived from an EMBL/GenBank/DDBJ whole genome shotgun (WGS) entry which is preliminary data.</text>
</comment>
<gene>
    <name evidence="1" type="ORF">HanXRQr2_Chr11g0475181</name>
</gene>
<proteinExistence type="predicted"/>
<reference evidence="1" key="2">
    <citation type="submission" date="2020-06" db="EMBL/GenBank/DDBJ databases">
        <title>Helianthus annuus Genome sequencing and assembly Release 2.</title>
        <authorList>
            <person name="Gouzy J."/>
            <person name="Langlade N."/>
            <person name="Munos S."/>
        </authorList>
    </citation>
    <scope>NUCLEOTIDE SEQUENCE</scope>
    <source>
        <tissue evidence="1">Leaves</tissue>
    </source>
</reference>
<organism evidence="1 2">
    <name type="scientific">Helianthus annuus</name>
    <name type="common">Common sunflower</name>
    <dbReference type="NCBI Taxonomy" id="4232"/>
    <lineage>
        <taxon>Eukaryota</taxon>
        <taxon>Viridiplantae</taxon>
        <taxon>Streptophyta</taxon>
        <taxon>Embryophyta</taxon>
        <taxon>Tracheophyta</taxon>
        <taxon>Spermatophyta</taxon>
        <taxon>Magnoliopsida</taxon>
        <taxon>eudicotyledons</taxon>
        <taxon>Gunneridae</taxon>
        <taxon>Pentapetalae</taxon>
        <taxon>asterids</taxon>
        <taxon>campanulids</taxon>
        <taxon>Asterales</taxon>
        <taxon>Asteraceae</taxon>
        <taxon>Asteroideae</taxon>
        <taxon>Heliantheae alliance</taxon>
        <taxon>Heliantheae</taxon>
        <taxon>Helianthus</taxon>
    </lineage>
</organism>
<dbReference type="AlphaFoldDB" id="A0A9K3HM38"/>
<reference evidence="1" key="1">
    <citation type="journal article" date="2017" name="Nature">
        <title>The sunflower genome provides insights into oil metabolism, flowering and Asterid evolution.</title>
        <authorList>
            <person name="Badouin H."/>
            <person name="Gouzy J."/>
            <person name="Grassa C.J."/>
            <person name="Murat F."/>
            <person name="Staton S.E."/>
            <person name="Cottret L."/>
            <person name="Lelandais-Briere C."/>
            <person name="Owens G.L."/>
            <person name="Carrere S."/>
            <person name="Mayjonade B."/>
            <person name="Legrand L."/>
            <person name="Gill N."/>
            <person name="Kane N.C."/>
            <person name="Bowers J.E."/>
            <person name="Hubner S."/>
            <person name="Bellec A."/>
            <person name="Berard A."/>
            <person name="Berges H."/>
            <person name="Blanchet N."/>
            <person name="Boniface M.C."/>
            <person name="Brunel D."/>
            <person name="Catrice O."/>
            <person name="Chaidir N."/>
            <person name="Claudel C."/>
            <person name="Donnadieu C."/>
            <person name="Faraut T."/>
            <person name="Fievet G."/>
            <person name="Helmstetter N."/>
            <person name="King M."/>
            <person name="Knapp S.J."/>
            <person name="Lai Z."/>
            <person name="Le Paslier M.C."/>
            <person name="Lippi Y."/>
            <person name="Lorenzon L."/>
            <person name="Mandel J.R."/>
            <person name="Marage G."/>
            <person name="Marchand G."/>
            <person name="Marquand E."/>
            <person name="Bret-Mestries E."/>
            <person name="Morien E."/>
            <person name="Nambeesan S."/>
            <person name="Nguyen T."/>
            <person name="Pegot-Espagnet P."/>
            <person name="Pouilly N."/>
            <person name="Raftis F."/>
            <person name="Sallet E."/>
            <person name="Schiex T."/>
            <person name="Thomas J."/>
            <person name="Vandecasteele C."/>
            <person name="Vares D."/>
            <person name="Vear F."/>
            <person name="Vautrin S."/>
            <person name="Crespi M."/>
            <person name="Mangin B."/>
            <person name="Burke J.M."/>
            <person name="Salse J."/>
            <person name="Munos S."/>
            <person name="Vincourt P."/>
            <person name="Rieseberg L.H."/>
            <person name="Langlade N.B."/>
        </authorList>
    </citation>
    <scope>NUCLEOTIDE SEQUENCE</scope>
    <source>
        <tissue evidence="1">Leaves</tissue>
    </source>
</reference>
<dbReference type="Proteomes" id="UP000215914">
    <property type="component" value="Unassembled WGS sequence"/>
</dbReference>
<evidence type="ECO:0000313" key="1">
    <source>
        <dbReference type="EMBL" id="KAF5780716.1"/>
    </source>
</evidence>
<dbReference type="Gramene" id="mRNA:HanXRQr2_Chr11g0475181">
    <property type="protein sequence ID" value="CDS:HanXRQr2_Chr11g0475181.1"/>
    <property type="gene ID" value="HanXRQr2_Chr11g0475181"/>
</dbReference>
<evidence type="ECO:0000313" key="2">
    <source>
        <dbReference type="Proteomes" id="UP000215914"/>
    </source>
</evidence>
<name>A0A9K3HM38_HELAN</name>
<protein>
    <submittedName>
        <fullName evidence="1">Uncharacterized protein</fullName>
    </submittedName>
</protein>